<reference evidence="2 3" key="1">
    <citation type="submission" date="2016-10" db="EMBL/GenBank/DDBJ databases">
        <authorList>
            <person name="de Groot N.N."/>
        </authorList>
    </citation>
    <scope>NUCLEOTIDE SEQUENCE [LARGE SCALE GENOMIC DNA]</scope>
    <source>
        <strain evidence="2 3">DSM 23126</strain>
    </source>
</reference>
<keyword evidence="3" id="KW-1185">Reference proteome</keyword>
<name>A0A1H2WJM1_9BACI</name>
<keyword evidence="1" id="KW-0472">Membrane</keyword>
<evidence type="ECO:0000256" key="1">
    <source>
        <dbReference type="SAM" id="Phobius"/>
    </source>
</evidence>
<feature type="transmembrane region" description="Helical" evidence="1">
    <location>
        <begin position="39"/>
        <end position="63"/>
    </location>
</feature>
<keyword evidence="1" id="KW-0812">Transmembrane</keyword>
<organism evidence="2 3">
    <name type="scientific">Marinococcus luteus</name>
    <dbReference type="NCBI Taxonomy" id="1122204"/>
    <lineage>
        <taxon>Bacteria</taxon>
        <taxon>Bacillati</taxon>
        <taxon>Bacillota</taxon>
        <taxon>Bacilli</taxon>
        <taxon>Bacillales</taxon>
        <taxon>Bacillaceae</taxon>
        <taxon>Marinococcus</taxon>
    </lineage>
</organism>
<protein>
    <submittedName>
        <fullName evidence="2">Uncharacterized protein</fullName>
    </submittedName>
</protein>
<evidence type="ECO:0000313" key="3">
    <source>
        <dbReference type="Proteomes" id="UP000199488"/>
    </source>
</evidence>
<dbReference type="Proteomes" id="UP000199488">
    <property type="component" value="Unassembled WGS sequence"/>
</dbReference>
<feature type="transmembrane region" description="Helical" evidence="1">
    <location>
        <begin position="75"/>
        <end position="94"/>
    </location>
</feature>
<sequence length="98" mass="10476">MKNKKFSRISLTSSLGGFGLIAVSIIVSAAFSLPDSSPIVPLFGSLLTIGILLLALSAFMSMIAFSRREPGWMKLSGWIVMAVILLWFMVSPALTGVV</sequence>
<dbReference type="RefSeq" id="WP_091615543.1">
    <property type="nucleotide sequence ID" value="NZ_FNNC01000005.1"/>
</dbReference>
<dbReference type="OrthoDB" id="2971875at2"/>
<dbReference type="STRING" id="1122204.SAMN05421781_2464"/>
<gene>
    <name evidence="2" type="ORF">SAMN05421781_2464</name>
</gene>
<accession>A0A1H2WJM1</accession>
<dbReference type="EMBL" id="FNNC01000005">
    <property type="protein sequence ID" value="SDW80676.1"/>
    <property type="molecule type" value="Genomic_DNA"/>
</dbReference>
<proteinExistence type="predicted"/>
<feature type="transmembrane region" description="Helical" evidence="1">
    <location>
        <begin position="12"/>
        <end position="33"/>
    </location>
</feature>
<keyword evidence="1" id="KW-1133">Transmembrane helix</keyword>
<dbReference type="AlphaFoldDB" id="A0A1H2WJM1"/>
<evidence type="ECO:0000313" key="2">
    <source>
        <dbReference type="EMBL" id="SDW80676.1"/>
    </source>
</evidence>